<evidence type="ECO:0000313" key="1">
    <source>
        <dbReference type="EMBL" id="GAB0172985.1"/>
    </source>
</evidence>
<dbReference type="EMBL" id="BAAFHN010000019">
    <property type="protein sequence ID" value="GAB0172985.1"/>
    <property type="molecule type" value="Genomic_DNA"/>
</dbReference>
<sequence length="177" mass="20655">MTNKQLIERMKDMANCADASYAELHCIRKNFIVKQYWNENNGKRIFVEEFGDNLTKGDKIIDDIKDDNDNILHKKDSNTTYARAIEARFCKEMLNDENKQIQSIKDISLRARISRRTKNFVNRYELVSHIPNTLSGFSATVFRDLGELDTATNARKLENDFSYIITFRDTESTKEIV</sequence>
<evidence type="ECO:0000313" key="2">
    <source>
        <dbReference type="Proteomes" id="UP001562457"/>
    </source>
</evidence>
<keyword evidence="2" id="KW-1185">Reference proteome</keyword>
<gene>
    <name evidence="1" type="ORF">NHP164001_10010</name>
</gene>
<dbReference type="Proteomes" id="UP001562457">
    <property type="component" value="Unassembled WGS sequence"/>
</dbReference>
<proteinExistence type="predicted"/>
<organism evidence="1 2">
    <name type="scientific">Helicobacter trogontum</name>
    <dbReference type="NCBI Taxonomy" id="50960"/>
    <lineage>
        <taxon>Bacteria</taxon>
        <taxon>Pseudomonadati</taxon>
        <taxon>Campylobacterota</taxon>
        <taxon>Epsilonproteobacteria</taxon>
        <taxon>Campylobacterales</taxon>
        <taxon>Helicobacteraceae</taxon>
        <taxon>Helicobacter</taxon>
    </lineage>
</organism>
<protein>
    <submittedName>
        <fullName evidence="1">Uncharacterized protein</fullName>
    </submittedName>
</protein>
<comment type="caution">
    <text evidence="1">The sequence shown here is derived from an EMBL/GenBank/DDBJ whole genome shotgun (WGS) entry which is preliminary data.</text>
</comment>
<name>A0ABQ0D3R3_9HELI</name>
<accession>A0ABQ0D3R3</accession>
<reference evidence="1 2" key="1">
    <citation type="submission" date="2024-06" db="EMBL/GenBank/DDBJ databases">
        <title>Draft genome sequence of Helicobacter trogontum NHP16-4001.</title>
        <authorList>
            <person name="Rimbara E."/>
            <person name="Suzuki M."/>
        </authorList>
    </citation>
    <scope>NUCLEOTIDE SEQUENCE [LARGE SCALE GENOMIC DNA]</scope>
    <source>
        <strain evidence="1 2">NHP16-4001</strain>
    </source>
</reference>
<dbReference type="RefSeq" id="WP_233714358.1">
    <property type="nucleotide sequence ID" value="NZ_BAAFHN010000019.1"/>
</dbReference>